<gene>
    <name evidence="2" type="ORF">TUM4438_07850</name>
</gene>
<comment type="caution">
    <text evidence="2">The sequence shown here is derived from an EMBL/GenBank/DDBJ whole genome shotgun (WGS) entry which is preliminary data.</text>
</comment>
<organism evidence="2 3">
    <name type="scientific">Shewanella sairae</name>
    <dbReference type="NCBI Taxonomy" id="190310"/>
    <lineage>
        <taxon>Bacteria</taxon>
        <taxon>Pseudomonadati</taxon>
        <taxon>Pseudomonadota</taxon>
        <taxon>Gammaproteobacteria</taxon>
        <taxon>Alteromonadales</taxon>
        <taxon>Shewanellaceae</taxon>
        <taxon>Shewanella</taxon>
    </lineage>
</organism>
<feature type="signal peptide" evidence="1">
    <location>
        <begin position="1"/>
        <end position="18"/>
    </location>
</feature>
<dbReference type="RefSeq" id="WP_220779674.1">
    <property type="nucleotide sequence ID" value="NZ_BPEY01000009.1"/>
</dbReference>
<name>A0ABQ4P3K3_9GAMM</name>
<proteinExistence type="predicted"/>
<dbReference type="EMBL" id="BPEY01000009">
    <property type="protein sequence ID" value="GIU42094.1"/>
    <property type="molecule type" value="Genomic_DNA"/>
</dbReference>
<accession>A0ABQ4P3K3</accession>
<evidence type="ECO:0000256" key="1">
    <source>
        <dbReference type="SAM" id="SignalP"/>
    </source>
</evidence>
<dbReference type="Proteomes" id="UP000887104">
    <property type="component" value="Unassembled WGS sequence"/>
</dbReference>
<evidence type="ECO:0000313" key="2">
    <source>
        <dbReference type="EMBL" id="GIU42094.1"/>
    </source>
</evidence>
<keyword evidence="3" id="KW-1185">Reference proteome</keyword>
<keyword evidence="1" id="KW-0732">Signal</keyword>
<protein>
    <submittedName>
        <fullName evidence="2">Uncharacterized protein</fullName>
    </submittedName>
</protein>
<reference evidence="2" key="1">
    <citation type="submission" date="2021-05" db="EMBL/GenBank/DDBJ databases">
        <title>Molecular characterization for Shewanella algae harboring chromosomal blaOXA-55-like strains isolated from clinical and environment sample.</title>
        <authorList>
            <person name="Ohama Y."/>
            <person name="Aoki K."/>
            <person name="Harada S."/>
            <person name="Moriya K."/>
            <person name="Ishii Y."/>
            <person name="Tateda K."/>
        </authorList>
    </citation>
    <scope>NUCLEOTIDE SEQUENCE</scope>
    <source>
        <strain evidence="2">JCM 11563</strain>
    </source>
</reference>
<feature type="chain" id="PRO_5045827275" evidence="1">
    <location>
        <begin position="19"/>
        <end position="155"/>
    </location>
</feature>
<evidence type="ECO:0000313" key="3">
    <source>
        <dbReference type="Proteomes" id="UP000887104"/>
    </source>
</evidence>
<sequence length="155" mass="17492">MRILFLLSLLLLSHSATASQLTTLGPHNKSTLLDNAAPKQKHKFPALYVYDTNKQEFLTKSDAAAYLQTLDNDPLLVDLTVQWTKSTELFSTNNDMLAKSLPTLQLDKPYLILYDNLPTPMLSQFEAMVPNLKQKDALIRALLSENDNARSYSTY</sequence>